<sequence>MIDLFYDLLDDPQRLALWGTALLGLLLGSIAQWSRFCLLRGMIEARQQGDRRKLQAFLLAMAVALAGSQLLVALDWVNLGNSLYAQSAASLPLLVIGGVLFGYGMVLANACGARSLVLLGSGNLRSLLTLFCLALAAGMTLSGLLAPLRVALEDLTRTNLPLTLLPAVFTLPLVALLLFAAFYRSQLLQSPRELTGGLVIGLLVPAGWWLTGVVGADDFNPMRLASLTFIAPIAETQQYMMLSTGTHLGFGVVLVAGVLIGALLRSLLSGEFRWQAFDSIGQMQRSITGGLLMGCGGVLALGCSFGQALTGFSTLALASFAALSGILLGAWLGIRRHCS</sequence>
<accession>A0A1K1ZH55</accession>
<keyword evidence="5 9" id="KW-0812">Transmembrane</keyword>
<proteinExistence type="inferred from homology"/>
<dbReference type="InterPro" id="IPR007272">
    <property type="entry name" value="Sulf_transp_TsuA/YedE"/>
</dbReference>
<keyword evidence="2" id="KW-0813">Transport</keyword>
<evidence type="ECO:0000256" key="1">
    <source>
        <dbReference type="ARBA" id="ARBA00004429"/>
    </source>
</evidence>
<evidence type="ECO:0000256" key="2">
    <source>
        <dbReference type="ARBA" id="ARBA00022448"/>
    </source>
</evidence>
<evidence type="ECO:0000256" key="4">
    <source>
        <dbReference type="ARBA" id="ARBA00022519"/>
    </source>
</evidence>
<keyword evidence="7 9" id="KW-0472">Membrane</keyword>
<evidence type="ECO:0000256" key="6">
    <source>
        <dbReference type="ARBA" id="ARBA00022989"/>
    </source>
</evidence>
<feature type="transmembrane region" description="Helical" evidence="9">
    <location>
        <begin position="248"/>
        <end position="268"/>
    </location>
</feature>
<dbReference type="Proteomes" id="UP000182350">
    <property type="component" value="Unassembled WGS sequence"/>
</dbReference>
<feature type="transmembrane region" description="Helical" evidence="9">
    <location>
        <begin position="315"/>
        <end position="334"/>
    </location>
</feature>
<feature type="transmembrane region" description="Helical" evidence="9">
    <location>
        <begin position="194"/>
        <end position="216"/>
    </location>
</feature>
<evidence type="ECO:0000313" key="10">
    <source>
        <dbReference type="EMBL" id="SFX73440.1"/>
    </source>
</evidence>
<feature type="transmembrane region" description="Helical" evidence="9">
    <location>
        <begin position="127"/>
        <end position="148"/>
    </location>
</feature>
<feature type="transmembrane region" description="Helical" evidence="9">
    <location>
        <begin position="83"/>
        <end position="106"/>
    </location>
</feature>
<evidence type="ECO:0000256" key="3">
    <source>
        <dbReference type="ARBA" id="ARBA00022475"/>
    </source>
</evidence>
<evidence type="ECO:0000313" key="11">
    <source>
        <dbReference type="Proteomes" id="UP000182350"/>
    </source>
</evidence>
<feature type="transmembrane region" description="Helical" evidence="9">
    <location>
        <begin position="160"/>
        <end position="182"/>
    </location>
</feature>
<keyword evidence="6 9" id="KW-1133">Transmembrane helix</keyword>
<organism evidence="10 11">
    <name type="scientific">Marinospirillum alkaliphilum DSM 21637</name>
    <dbReference type="NCBI Taxonomy" id="1122209"/>
    <lineage>
        <taxon>Bacteria</taxon>
        <taxon>Pseudomonadati</taxon>
        <taxon>Pseudomonadota</taxon>
        <taxon>Gammaproteobacteria</taxon>
        <taxon>Oceanospirillales</taxon>
        <taxon>Oceanospirillaceae</taxon>
        <taxon>Marinospirillum</taxon>
    </lineage>
</organism>
<evidence type="ECO:0000256" key="7">
    <source>
        <dbReference type="ARBA" id="ARBA00023136"/>
    </source>
</evidence>
<dbReference type="AlphaFoldDB" id="A0A1K1ZH55"/>
<feature type="transmembrane region" description="Helical" evidence="9">
    <location>
        <begin position="54"/>
        <end position="77"/>
    </location>
</feature>
<keyword evidence="11" id="KW-1185">Reference proteome</keyword>
<comment type="similarity">
    <text evidence="8">Belongs to the TsuA/YedE (TC 9.B.102) family.</text>
</comment>
<dbReference type="PANTHER" id="PTHR30574:SF1">
    <property type="entry name" value="SULPHUR TRANSPORT DOMAIN-CONTAINING PROTEIN"/>
    <property type="match status" value="1"/>
</dbReference>
<gene>
    <name evidence="10" type="ORF">SAMN02745752_02698</name>
</gene>
<protein>
    <submittedName>
        <fullName evidence="10">Uncharacterized protein</fullName>
    </submittedName>
</protein>
<keyword evidence="4" id="KW-0997">Cell inner membrane</keyword>
<comment type="subcellular location">
    <subcellularLocation>
        <location evidence="1">Cell inner membrane</location>
        <topology evidence="1">Multi-pass membrane protein</topology>
    </subcellularLocation>
</comment>
<reference evidence="10 11" key="1">
    <citation type="submission" date="2016-11" db="EMBL/GenBank/DDBJ databases">
        <authorList>
            <person name="Jaros S."/>
            <person name="Januszkiewicz K."/>
            <person name="Wedrychowicz H."/>
        </authorList>
    </citation>
    <scope>NUCLEOTIDE SEQUENCE [LARGE SCALE GENOMIC DNA]</scope>
    <source>
        <strain evidence="10 11">DSM 21637</strain>
    </source>
</reference>
<dbReference type="GO" id="GO:0005886">
    <property type="term" value="C:plasma membrane"/>
    <property type="evidence" value="ECO:0007669"/>
    <property type="project" value="UniProtKB-SubCell"/>
</dbReference>
<name>A0A1K1ZH55_9GAMM</name>
<feature type="transmembrane region" description="Helical" evidence="9">
    <location>
        <begin position="289"/>
        <end position="309"/>
    </location>
</feature>
<dbReference type="PANTHER" id="PTHR30574">
    <property type="entry name" value="INNER MEMBRANE PROTEIN YEDE"/>
    <property type="match status" value="1"/>
</dbReference>
<dbReference type="Pfam" id="PF04143">
    <property type="entry name" value="Sulf_transp"/>
    <property type="match status" value="1"/>
</dbReference>
<dbReference type="RefSeq" id="WP_084662270.1">
    <property type="nucleotide sequence ID" value="NZ_FPJW01000011.1"/>
</dbReference>
<feature type="transmembrane region" description="Helical" evidence="9">
    <location>
        <begin position="15"/>
        <end position="33"/>
    </location>
</feature>
<evidence type="ECO:0000256" key="5">
    <source>
        <dbReference type="ARBA" id="ARBA00022692"/>
    </source>
</evidence>
<evidence type="ECO:0000256" key="8">
    <source>
        <dbReference type="ARBA" id="ARBA00035655"/>
    </source>
</evidence>
<dbReference type="EMBL" id="FPJW01000011">
    <property type="protein sequence ID" value="SFX73440.1"/>
    <property type="molecule type" value="Genomic_DNA"/>
</dbReference>
<dbReference type="OrthoDB" id="9794165at2"/>
<evidence type="ECO:0000256" key="9">
    <source>
        <dbReference type="SAM" id="Phobius"/>
    </source>
</evidence>
<keyword evidence="3" id="KW-1003">Cell membrane</keyword>
<dbReference type="STRING" id="1122209.SAMN02745752_02698"/>